<sequence>MSAPSAAEVAAIIAEYNLFHLTNYGVYAVTALAFYEYIITFKHEYHLFWKRKWSSATWILIASRYSMLAVAITLLAPANAQVWRIILRSVYYLADTYFSCRYHTNLLQTFAALVEALPSPVVVSAFSFLRVFALLDRNYYVSTFVLLLDLVPIPIAAILIHNTAWQYVDSPVLGSACYGLNTLDPSTILQDSFPVTSRTTLITFTVNLISVVTPIVADVTVLGVTFYKTYHHIKQASSVGIRVGLSEALLKNGSLCFVALLVISIISLLLDLVPALQNGNPLGVLTQILPYVLVSRFLINLRQVDSPNMSERSVKMDRFSQFSMPNFHVPTINDFVGNMGESLEYGAADEVFEDATEVMGSTDEVANIAGGSEGPSESASTLNIEKEGIQEVPKDAMV</sequence>
<evidence type="ECO:0000313" key="2">
    <source>
        <dbReference type="Proteomes" id="UP001148662"/>
    </source>
</evidence>
<name>A0ACC1T415_9APHY</name>
<protein>
    <submittedName>
        <fullName evidence="1">Uncharacterized protein</fullName>
    </submittedName>
</protein>
<proteinExistence type="predicted"/>
<gene>
    <name evidence="1" type="ORF">NM688_g4102</name>
</gene>
<accession>A0ACC1T415</accession>
<dbReference type="EMBL" id="JANHOG010000649">
    <property type="protein sequence ID" value="KAJ3552537.1"/>
    <property type="molecule type" value="Genomic_DNA"/>
</dbReference>
<comment type="caution">
    <text evidence="1">The sequence shown here is derived from an EMBL/GenBank/DDBJ whole genome shotgun (WGS) entry which is preliminary data.</text>
</comment>
<organism evidence="1 2">
    <name type="scientific">Phlebia brevispora</name>
    <dbReference type="NCBI Taxonomy" id="194682"/>
    <lineage>
        <taxon>Eukaryota</taxon>
        <taxon>Fungi</taxon>
        <taxon>Dikarya</taxon>
        <taxon>Basidiomycota</taxon>
        <taxon>Agaricomycotina</taxon>
        <taxon>Agaricomycetes</taxon>
        <taxon>Polyporales</taxon>
        <taxon>Meruliaceae</taxon>
        <taxon>Phlebia</taxon>
    </lineage>
</organism>
<reference evidence="1" key="1">
    <citation type="submission" date="2022-07" db="EMBL/GenBank/DDBJ databases">
        <title>Genome Sequence of Phlebia brevispora.</title>
        <authorList>
            <person name="Buettner E."/>
        </authorList>
    </citation>
    <scope>NUCLEOTIDE SEQUENCE</scope>
    <source>
        <strain evidence="1">MPL23</strain>
    </source>
</reference>
<dbReference type="Proteomes" id="UP001148662">
    <property type="component" value="Unassembled WGS sequence"/>
</dbReference>
<evidence type="ECO:0000313" key="1">
    <source>
        <dbReference type="EMBL" id="KAJ3552537.1"/>
    </source>
</evidence>
<keyword evidence="2" id="KW-1185">Reference proteome</keyword>